<feature type="domain" description="MobA-like NTP transferase" evidence="2">
    <location>
        <begin position="7"/>
        <end position="162"/>
    </location>
</feature>
<dbReference type="PANTHER" id="PTHR43777:SF1">
    <property type="entry name" value="MOLYBDENUM COFACTOR CYTIDYLYLTRANSFERASE"/>
    <property type="match status" value="1"/>
</dbReference>
<comment type="caution">
    <text evidence="3">The sequence shown here is derived from an EMBL/GenBank/DDBJ whole genome shotgun (WGS) entry which is preliminary data.</text>
</comment>
<dbReference type="Pfam" id="PF12804">
    <property type="entry name" value="NTP_transf_3"/>
    <property type="match status" value="1"/>
</dbReference>
<dbReference type="AlphaFoldDB" id="A0A4R3YLG2"/>
<evidence type="ECO:0000313" key="3">
    <source>
        <dbReference type="EMBL" id="TCV91894.1"/>
    </source>
</evidence>
<accession>A0A4R3YLG2</accession>
<evidence type="ECO:0000259" key="2">
    <source>
        <dbReference type="Pfam" id="PF12804"/>
    </source>
</evidence>
<name>A0A4R3YLG2_9GAMM</name>
<sequence length="200" mass="21528">MNRTHVALILAAGGSRRLGRPKQLLTIEGETLVARAVRMAMATAPRELLVITGDHETAIRAALSTHPVHFAHNARWRDGLATSLQAGARALEGNNTAVLVLVTDQIGLTVDHLHALLAAHTYDRDTVTRYGDATGVPVVLRPATLARAHELRGDAGFRRLWNDSQAPPREIEGSPLAFDLDTPDDLASAIALGHLDRVES</sequence>
<dbReference type="EMBL" id="SMCS01000009">
    <property type="protein sequence ID" value="TCV91894.1"/>
    <property type="molecule type" value="Genomic_DNA"/>
</dbReference>
<evidence type="ECO:0000313" key="4">
    <source>
        <dbReference type="Proteomes" id="UP000295645"/>
    </source>
</evidence>
<dbReference type="Proteomes" id="UP000295645">
    <property type="component" value="Unassembled WGS sequence"/>
</dbReference>
<reference evidence="3 4" key="1">
    <citation type="submission" date="2019-03" db="EMBL/GenBank/DDBJ databases">
        <title>Above-ground endophytic microbial communities from plants in different locations in the United States.</title>
        <authorList>
            <person name="Frank C."/>
        </authorList>
    </citation>
    <scope>NUCLEOTIDE SEQUENCE [LARGE SCALE GENOMIC DNA]</scope>
    <source>
        <strain evidence="3 4">LP_13_YM</strain>
    </source>
</reference>
<keyword evidence="4" id="KW-1185">Reference proteome</keyword>
<dbReference type="RefSeq" id="WP_165973658.1">
    <property type="nucleotide sequence ID" value="NZ_SMCS01000009.1"/>
</dbReference>
<keyword evidence="3" id="KW-0548">Nucleotidyltransferase</keyword>
<proteinExistence type="predicted"/>
<dbReference type="Gene3D" id="3.90.550.10">
    <property type="entry name" value="Spore Coat Polysaccharide Biosynthesis Protein SpsA, Chain A"/>
    <property type="match status" value="1"/>
</dbReference>
<keyword evidence="3" id="KW-0808">Transferase</keyword>
<keyword evidence="1" id="KW-0460">Magnesium</keyword>
<dbReference type="GO" id="GO:0016779">
    <property type="term" value="F:nucleotidyltransferase activity"/>
    <property type="evidence" value="ECO:0007669"/>
    <property type="project" value="UniProtKB-KW"/>
</dbReference>
<evidence type="ECO:0000256" key="1">
    <source>
        <dbReference type="ARBA" id="ARBA00022842"/>
    </source>
</evidence>
<gene>
    <name evidence="3" type="ORF">EC912_109129</name>
</gene>
<dbReference type="CDD" id="cd04182">
    <property type="entry name" value="GT_2_like_f"/>
    <property type="match status" value="1"/>
</dbReference>
<organism evidence="3 4">
    <name type="scientific">Luteibacter rhizovicinus</name>
    <dbReference type="NCBI Taxonomy" id="242606"/>
    <lineage>
        <taxon>Bacteria</taxon>
        <taxon>Pseudomonadati</taxon>
        <taxon>Pseudomonadota</taxon>
        <taxon>Gammaproteobacteria</taxon>
        <taxon>Lysobacterales</taxon>
        <taxon>Rhodanobacteraceae</taxon>
        <taxon>Luteibacter</taxon>
    </lineage>
</organism>
<dbReference type="PANTHER" id="PTHR43777">
    <property type="entry name" value="MOLYBDENUM COFACTOR CYTIDYLYLTRANSFERASE"/>
    <property type="match status" value="1"/>
</dbReference>
<dbReference type="SUPFAM" id="SSF53448">
    <property type="entry name" value="Nucleotide-diphospho-sugar transferases"/>
    <property type="match status" value="1"/>
</dbReference>
<dbReference type="InterPro" id="IPR025877">
    <property type="entry name" value="MobA-like_NTP_Trfase"/>
</dbReference>
<dbReference type="InterPro" id="IPR029044">
    <property type="entry name" value="Nucleotide-diphossugar_trans"/>
</dbReference>
<protein>
    <submittedName>
        <fullName evidence="3">Molybdenum cofactor cytidylyltransferase</fullName>
    </submittedName>
</protein>